<dbReference type="InterPro" id="IPR013520">
    <property type="entry name" value="Ribonucl_H"/>
</dbReference>
<dbReference type="PANTHER" id="PTHR37816">
    <property type="entry name" value="YALI0E33011P"/>
    <property type="match status" value="1"/>
</dbReference>
<dbReference type="GO" id="GO:0003676">
    <property type="term" value="F:nucleic acid binding"/>
    <property type="evidence" value="ECO:0007669"/>
    <property type="project" value="InterPro"/>
</dbReference>
<dbReference type="EMBL" id="BOQN01000081">
    <property type="protein sequence ID" value="GIM94427.1"/>
    <property type="molecule type" value="Genomic_DNA"/>
</dbReference>
<reference evidence="3 4" key="1">
    <citation type="submission" date="2021-03" db="EMBL/GenBank/DDBJ databases">
        <title>Whole genome shotgun sequence of Actinoplanes toevensis NBRC 105298.</title>
        <authorList>
            <person name="Komaki H."/>
            <person name="Tamura T."/>
        </authorList>
    </citation>
    <scope>NUCLEOTIDE SEQUENCE [LARGE SCALE GENOMIC DNA]</scope>
    <source>
        <strain evidence="3 4">NBRC 105298</strain>
    </source>
</reference>
<dbReference type="Gene3D" id="3.30.420.10">
    <property type="entry name" value="Ribonuclease H-like superfamily/Ribonuclease H"/>
    <property type="match status" value="1"/>
</dbReference>
<dbReference type="InterPro" id="IPR027417">
    <property type="entry name" value="P-loop_NTPase"/>
</dbReference>
<proteinExistence type="predicted"/>
<dbReference type="SUPFAM" id="SSF53098">
    <property type="entry name" value="Ribonuclease H-like"/>
    <property type="match status" value="1"/>
</dbReference>
<comment type="caution">
    <text evidence="3">The sequence shown here is derived from an EMBL/GenBank/DDBJ whole genome shotgun (WGS) entry which is preliminary data.</text>
</comment>
<evidence type="ECO:0000313" key="4">
    <source>
        <dbReference type="Proteomes" id="UP000677082"/>
    </source>
</evidence>
<sequence length="393" mass="42736">MQRIAIVGAGGAGKTVLANWFGSLLDIPVTHLDVLRYTPEWRLVSEEDFAARQRDVVARDRWVIDGNSLASLPLRAAAADTIIVLDPHPLVGLTGILHRSLRYRGGQHADGVYDCISAEVVRYVLLYRRAAPVPGTGRCAGARRPRRTSPPDQPPRRRPAGPPDPHQPRPRPAVTSLDRYLRDPAFANIGFVILDFEGTTPAGFPPEPIEVGAVILRTRPEGLDCVARYEALIHPPAHAPLTPADTRQTGIAAAMLTGRPLAAAVLAGLDVLLTRPPYLTVAHHAPTEAGILRRYAHACPTLAATPMLDTLRLARACYPELGSHRLDDLLHHLNIPVPAERHRALADAAVTAKVLRRLLEDGSTRYRWSHLAQLRHLAGLPPPATGSGQETLF</sequence>
<dbReference type="Proteomes" id="UP000677082">
    <property type="component" value="Unassembled WGS sequence"/>
</dbReference>
<dbReference type="InterPro" id="IPR012337">
    <property type="entry name" value="RNaseH-like_sf"/>
</dbReference>
<gene>
    <name evidence="3" type="ORF">Ato02nite_062200</name>
</gene>
<dbReference type="GO" id="GO:0004527">
    <property type="term" value="F:exonuclease activity"/>
    <property type="evidence" value="ECO:0007669"/>
    <property type="project" value="UniProtKB-ARBA"/>
</dbReference>
<accession>A0A919W368</accession>
<organism evidence="3 4">
    <name type="scientific">Paractinoplanes toevensis</name>
    <dbReference type="NCBI Taxonomy" id="571911"/>
    <lineage>
        <taxon>Bacteria</taxon>
        <taxon>Bacillati</taxon>
        <taxon>Actinomycetota</taxon>
        <taxon>Actinomycetes</taxon>
        <taxon>Micromonosporales</taxon>
        <taxon>Micromonosporaceae</taxon>
        <taxon>Paractinoplanes</taxon>
    </lineage>
</organism>
<evidence type="ECO:0000256" key="1">
    <source>
        <dbReference type="SAM" id="MobiDB-lite"/>
    </source>
</evidence>
<protein>
    <recommendedName>
        <fullName evidence="2">Exonuclease domain-containing protein</fullName>
    </recommendedName>
</protein>
<dbReference type="InterPro" id="IPR052922">
    <property type="entry name" value="Cytidylate_Kinase-2"/>
</dbReference>
<dbReference type="SUPFAM" id="SSF52540">
    <property type="entry name" value="P-loop containing nucleoside triphosphate hydrolases"/>
    <property type="match status" value="1"/>
</dbReference>
<name>A0A919W368_9ACTN</name>
<feature type="region of interest" description="Disordered" evidence="1">
    <location>
        <begin position="137"/>
        <end position="174"/>
    </location>
</feature>
<dbReference type="CDD" id="cd06127">
    <property type="entry name" value="DEDDh"/>
    <property type="match status" value="1"/>
</dbReference>
<dbReference type="RefSeq" id="WP_213010210.1">
    <property type="nucleotide sequence ID" value="NZ_BOQN01000081.1"/>
</dbReference>
<dbReference type="PANTHER" id="PTHR37816:SF3">
    <property type="entry name" value="MODULATES DNA TOPOLOGY"/>
    <property type="match status" value="1"/>
</dbReference>
<dbReference type="AlphaFoldDB" id="A0A919W368"/>
<evidence type="ECO:0000259" key="2">
    <source>
        <dbReference type="SMART" id="SM00479"/>
    </source>
</evidence>
<keyword evidence="4" id="KW-1185">Reference proteome</keyword>
<dbReference type="Pfam" id="PF00929">
    <property type="entry name" value="RNase_T"/>
    <property type="match status" value="1"/>
</dbReference>
<feature type="domain" description="Exonuclease" evidence="2">
    <location>
        <begin position="190"/>
        <end position="364"/>
    </location>
</feature>
<dbReference type="InterPro" id="IPR036397">
    <property type="entry name" value="RNaseH_sf"/>
</dbReference>
<evidence type="ECO:0000313" key="3">
    <source>
        <dbReference type="EMBL" id="GIM94427.1"/>
    </source>
</evidence>
<dbReference type="SMART" id="SM00479">
    <property type="entry name" value="EXOIII"/>
    <property type="match status" value="1"/>
</dbReference>